<dbReference type="PROSITE" id="PS00455">
    <property type="entry name" value="AMP_BINDING"/>
    <property type="match status" value="1"/>
</dbReference>
<dbReference type="Pfam" id="PF13193">
    <property type="entry name" value="AMP-binding_C"/>
    <property type="match status" value="1"/>
</dbReference>
<dbReference type="InterPro" id="IPR020845">
    <property type="entry name" value="AMP-binding_CS"/>
</dbReference>
<organism evidence="4 5">
    <name type="scientific">Undibacterium luofuense</name>
    <dbReference type="NCBI Taxonomy" id="2828733"/>
    <lineage>
        <taxon>Bacteria</taxon>
        <taxon>Pseudomonadati</taxon>
        <taxon>Pseudomonadota</taxon>
        <taxon>Betaproteobacteria</taxon>
        <taxon>Burkholderiales</taxon>
        <taxon>Oxalobacteraceae</taxon>
        <taxon>Undibacterium</taxon>
    </lineage>
</organism>
<dbReference type="GO" id="GO:0016878">
    <property type="term" value="F:acid-thiol ligase activity"/>
    <property type="evidence" value="ECO:0007669"/>
    <property type="project" value="UniProtKB-ARBA"/>
</dbReference>
<evidence type="ECO:0000313" key="4">
    <source>
        <dbReference type="EMBL" id="MBR7783270.1"/>
    </source>
</evidence>
<evidence type="ECO:0000256" key="1">
    <source>
        <dbReference type="SAM" id="Phobius"/>
    </source>
</evidence>
<dbReference type="InterPro" id="IPR025110">
    <property type="entry name" value="AMP-bd_C"/>
</dbReference>
<dbReference type="InterPro" id="IPR000873">
    <property type="entry name" value="AMP-dep_synth/lig_dom"/>
</dbReference>
<dbReference type="Pfam" id="PF00501">
    <property type="entry name" value="AMP-binding"/>
    <property type="match status" value="1"/>
</dbReference>
<feature type="transmembrane region" description="Helical" evidence="1">
    <location>
        <begin position="280"/>
        <end position="300"/>
    </location>
</feature>
<dbReference type="SUPFAM" id="SSF56801">
    <property type="entry name" value="Acetyl-CoA synthetase-like"/>
    <property type="match status" value="1"/>
</dbReference>
<dbReference type="Proteomes" id="UP000680067">
    <property type="component" value="Unassembled WGS sequence"/>
</dbReference>
<keyword evidence="1" id="KW-1133">Transmembrane helix</keyword>
<dbReference type="InterPro" id="IPR045851">
    <property type="entry name" value="AMP-bd_C_sf"/>
</dbReference>
<evidence type="ECO:0000313" key="5">
    <source>
        <dbReference type="Proteomes" id="UP000680067"/>
    </source>
</evidence>
<gene>
    <name evidence="4" type="ORF">KDM89_14040</name>
</gene>
<evidence type="ECO:0000259" key="3">
    <source>
        <dbReference type="Pfam" id="PF13193"/>
    </source>
</evidence>
<dbReference type="PANTHER" id="PTHR43767:SF1">
    <property type="entry name" value="NONRIBOSOMAL PEPTIDE SYNTHASE PES1 (EUROFUNG)-RELATED"/>
    <property type="match status" value="1"/>
</dbReference>
<dbReference type="RefSeq" id="WP_212688545.1">
    <property type="nucleotide sequence ID" value="NZ_JAGSPN010000010.1"/>
</dbReference>
<evidence type="ECO:0000259" key="2">
    <source>
        <dbReference type="Pfam" id="PF00501"/>
    </source>
</evidence>
<dbReference type="Gene3D" id="3.40.50.980">
    <property type="match status" value="1"/>
</dbReference>
<name>A0A941DNR0_9BURK</name>
<feature type="domain" description="AMP-dependent synthetase/ligase" evidence="2">
    <location>
        <begin position="29"/>
        <end position="447"/>
    </location>
</feature>
<dbReference type="Gene3D" id="3.40.50.12780">
    <property type="entry name" value="N-terminal domain of ligase-like"/>
    <property type="match status" value="1"/>
</dbReference>
<dbReference type="AlphaFoldDB" id="A0A941DNR0"/>
<dbReference type="Gene3D" id="3.30.300.30">
    <property type="match status" value="1"/>
</dbReference>
<keyword evidence="5" id="KW-1185">Reference proteome</keyword>
<comment type="caution">
    <text evidence="4">The sequence shown here is derived from an EMBL/GenBank/DDBJ whole genome shotgun (WGS) entry which is preliminary data.</text>
</comment>
<keyword evidence="1" id="KW-0472">Membrane</keyword>
<sequence length="603" mass="64926">MQDAPWLQHYPAGIPRQLPAVRQHLSDWFTQTCKRWSAHAALQAGGRCWTYAELAAETESLCHRLQQAGIRPGQSVGLLTGNSPQAIFSYFALWQCGAVVVPLSPLDAAPQLARKLADSQAVFVLTQNLAPFIAAISQIADGSALQAVLVNDVCACASDPMVVRQHLQAAGLLADLPVHSLFRFLPDLPVPASSATNTSTIAKFNLISNLTSNPTSNADTDRVLQIPDCEQPALIQYTGGTTGDPKGAPLSHSNLLSACEQLLATTRTEPPVLRRGQERLLLVLPVFHIYALTAGILFALSAGAEVILHARFDPDAVLQYLMRKEITIFPGVPTMYAGLMMHPDAGRLRQCQLRFCCSGGAPLPQVLAAQFEQLSACRLLEGWGMTEAGPSGTFTPRTGQVPPGSCGLPVPGLALKIVRLGAPEITEAAGVKGEICIRGPNVIRQYWRRTPDAESFTADGFLRTGDIGYLDQDGYLYIVDRCKDMLITGGMNVYPRLIEEAIYRHPDVAEVMVIGMPDAYHGQLARAGIVVKPGRTPLTLTVLREFLSPVLGKHELPAQLVIRDSLPKTAIGKLSKKDFLAEEMAKAASGADWATGLQANPAT</sequence>
<accession>A0A941DNR0</accession>
<feature type="domain" description="AMP-binding enzyme C-terminal" evidence="3">
    <location>
        <begin position="498"/>
        <end position="573"/>
    </location>
</feature>
<keyword evidence="1" id="KW-0812">Transmembrane</keyword>
<proteinExistence type="predicted"/>
<dbReference type="InterPro" id="IPR050237">
    <property type="entry name" value="ATP-dep_AMP-bd_enzyme"/>
</dbReference>
<dbReference type="PANTHER" id="PTHR43767">
    <property type="entry name" value="LONG-CHAIN-FATTY-ACID--COA LIGASE"/>
    <property type="match status" value="1"/>
</dbReference>
<dbReference type="EMBL" id="JAGSPN010000010">
    <property type="protein sequence ID" value="MBR7783270.1"/>
    <property type="molecule type" value="Genomic_DNA"/>
</dbReference>
<protein>
    <submittedName>
        <fullName evidence="4">AMP-binding protein</fullName>
    </submittedName>
</protein>
<reference evidence="4" key="1">
    <citation type="submission" date="2021-04" db="EMBL/GenBank/DDBJ databases">
        <title>novel species isolated from subtropical streams in China.</title>
        <authorList>
            <person name="Lu H."/>
        </authorList>
    </citation>
    <scope>NUCLEOTIDE SEQUENCE</scope>
    <source>
        <strain evidence="4">LFS511W</strain>
    </source>
</reference>
<dbReference type="InterPro" id="IPR042099">
    <property type="entry name" value="ANL_N_sf"/>
</dbReference>